<evidence type="ECO:0000313" key="2">
    <source>
        <dbReference type="EMBL" id="VFQ43027.1"/>
    </source>
</evidence>
<proteinExistence type="predicted"/>
<dbReference type="Proteomes" id="UP000507962">
    <property type="component" value="Unassembled WGS sequence"/>
</dbReference>
<reference evidence="2 3" key="1">
    <citation type="submission" date="2019-03" db="EMBL/GenBank/DDBJ databases">
        <authorList>
            <person name="Nijsse B."/>
        </authorList>
    </citation>
    <scope>NUCLEOTIDE SEQUENCE [LARGE SCALE GENOMIC DNA]</scope>
    <source>
        <strain evidence="2">Desulfoluna butyratoxydans MSL71</strain>
    </source>
</reference>
<feature type="signal peptide" evidence="1">
    <location>
        <begin position="1"/>
        <end position="17"/>
    </location>
</feature>
<accession>A0A4U8YI93</accession>
<organism evidence="2 3">
    <name type="scientific">Desulfoluna butyratoxydans</name>
    <dbReference type="NCBI Taxonomy" id="231438"/>
    <lineage>
        <taxon>Bacteria</taxon>
        <taxon>Pseudomonadati</taxon>
        <taxon>Thermodesulfobacteriota</taxon>
        <taxon>Desulfobacteria</taxon>
        <taxon>Desulfobacterales</taxon>
        <taxon>Desulfolunaceae</taxon>
        <taxon>Desulfoluna</taxon>
    </lineage>
</organism>
<gene>
    <name evidence="2" type="ORF">MSL71_6490</name>
</gene>
<keyword evidence="1" id="KW-0732">Signal</keyword>
<dbReference type="EMBL" id="CAADHO010000001">
    <property type="protein sequence ID" value="VFQ43027.1"/>
    <property type="molecule type" value="Genomic_DNA"/>
</dbReference>
<name>A0A4U8YI93_9BACT</name>
<evidence type="ECO:0008006" key="4">
    <source>
        <dbReference type="Google" id="ProtNLM"/>
    </source>
</evidence>
<evidence type="ECO:0000313" key="3">
    <source>
        <dbReference type="Proteomes" id="UP000507962"/>
    </source>
</evidence>
<sequence length="254" mass="27893">MKTRILAFFVPVLFALASCTTLMNLMPEVPQHKRQVIYDMVDAMAFPEARKLGRSKERRMGLKKGQWITVLQEALDGDKNVALTTTKVISVDGNTVTLETESLSASNDARPLHSQVTFENYPVWGSLSYTRDEYDRIAGQLRIIRVRTREGDGPVNDMPPELLAMARGLTDNALAGSTVRVGEAERQAYDGTYIKARSCFSHSYSVTISGITSSGRSLSHSSVPVSGAILIEDEHTRATTIAYGYKGATSVFPP</sequence>
<evidence type="ECO:0000256" key="1">
    <source>
        <dbReference type="SAM" id="SignalP"/>
    </source>
</evidence>
<dbReference type="AlphaFoldDB" id="A0A4U8YI93"/>
<dbReference type="PROSITE" id="PS51257">
    <property type="entry name" value="PROKAR_LIPOPROTEIN"/>
    <property type="match status" value="1"/>
</dbReference>
<feature type="chain" id="PRO_5020342051" description="Lipoprotein" evidence="1">
    <location>
        <begin position="18"/>
        <end position="254"/>
    </location>
</feature>
<protein>
    <recommendedName>
        <fullName evidence="4">Lipoprotein</fullName>
    </recommendedName>
</protein>
<dbReference type="RefSeq" id="WP_180137222.1">
    <property type="nucleotide sequence ID" value="NZ_CAADHO010000001.1"/>
</dbReference>
<keyword evidence="3" id="KW-1185">Reference proteome</keyword>